<comment type="caution">
    <text evidence="2">The sequence shown here is derived from an EMBL/GenBank/DDBJ whole genome shotgun (WGS) entry which is preliminary data.</text>
</comment>
<proteinExistence type="predicted"/>
<dbReference type="EMBL" id="PEUX01000055">
    <property type="protein sequence ID" value="PIV10073.1"/>
    <property type="molecule type" value="Genomic_DNA"/>
</dbReference>
<keyword evidence="1" id="KW-0812">Transmembrane</keyword>
<keyword evidence="1" id="KW-1133">Transmembrane helix</keyword>
<keyword evidence="1" id="KW-0472">Membrane</keyword>
<organism evidence="2 3">
    <name type="scientific">Candidatus Portnoybacteria bacterium CG03_land_8_20_14_0_80_41_10</name>
    <dbReference type="NCBI Taxonomy" id="1974808"/>
    <lineage>
        <taxon>Bacteria</taxon>
        <taxon>Candidatus Portnoyibacteriota</taxon>
    </lineage>
</organism>
<dbReference type="AlphaFoldDB" id="A0A2M7BU29"/>
<sequence length="481" mass="54355">MMPTSKNQSGSILTLVLVFGSIFSMILAGFFGYILLQYRVSQRMVAKEQSFHIAESGIEYYQWYLAHALEGLSEEEQLQFWAEGQTIGYPEPYQNDFEDQQGSIIGRYQLEITPPLPGGNAVLIKSTGWTNDYPEMERAVQTRRRKPSWGEYVILINHRAFLPEGMTVKGRAHSNEDLRVDGAIYNLATASDTTHPDPLTEEEVEPGVWTTKEPAEVFLGGREDGVPIIDFNILVGKMETMKNLTWGTDYYLGPPEKHCWPFSWFCLIEFWNPSGYLIELKNNSTIDIYKTTGWSFPGWFLPSFDSSDFLGNYPWPEERLIFSEATLWVRGKIGPNQITVGAANLSGADLPGANNLADIIIQDDLLYNHEQANLGLIAQDNIMIDKEAGDPDLEINAALVAKEGQIGREDFGDQLGVLTINGSIAANYLGEFGGEYCSWLWCWAAGFENVELNYDNNLLYNPPPYFPTKENYQTDMWEEVE</sequence>
<reference evidence="3" key="1">
    <citation type="submission" date="2017-09" db="EMBL/GenBank/DDBJ databases">
        <title>Depth-based differentiation of microbial function through sediment-hosted aquifers and enrichment of novel symbionts in the deep terrestrial subsurface.</title>
        <authorList>
            <person name="Probst A.J."/>
            <person name="Ladd B."/>
            <person name="Jarett J.K."/>
            <person name="Geller-Mcgrath D.E."/>
            <person name="Sieber C.M.K."/>
            <person name="Emerson J.B."/>
            <person name="Anantharaman K."/>
            <person name="Thomas B.C."/>
            <person name="Malmstrom R."/>
            <person name="Stieglmeier M."/>
            <person name="Klingl A."/>
            <person name="Woyke T."/>
            <person name="Ryan C.M."/>
            <person name="Banfield J.F."/>
        </authorList>
    </citation>
    <scope>NUCLEOTIDE SEQUENCE [LARGE SCALE GENOMIC DNA]</scope>
</reference>
<name>A0A2M7BU29_9BACT</name>
<gene>
    <name evidence="2" type="ORF">COS49_02530</name>
</gene>
<evidence type="ECO:0000256" key="1">
    <source>
        <dbReference type="SAM" id="Phobius"/>
    </source>
</evidence>
<accession>A0A2M7BU29</accession>
<dbReference type="Proteomes" id="UP000229894">
    <property type="component" value="Unassembled WGS sequence"/>
</dbReference>
<protein>
    <recommendedName>
        <fullName evidence="4">Type 4 fimbrial biogenesis protein PilX N-terminal domain-containing protein</fullName>
    </recommendedName>
</protein>
<evidence type="ECO:0000313" key="3">
    <source>
        <dbReference type="Proteomes" id="UP000229894"/>
    </source>
</evidence>
<evidence type="ECO:0000313" key="2">
    <source>
        <dbReference type="EMBL" id="PIV10073.1"/>
    </source>
</evidence>
<evidence type="ECO:0008006" key="4">
    <source>
        <dbReference type="Google" id="ProtNLM"/>
    </source>
</evidence>
<feature type="transmembrane region" description="Helical" evidence="1">
    <location>
        <begin position="12"/>
        <end position="36"/>
    </location>
</feature>